<dbReference type="EMBL" id="CP017634">
    <property type="protein sequence ID" value="ATW28063.1"/>
    <property type="molecule type" value="Genomic_DNA"/>
</dbReference>
<evidence type="ECO:0000313" key="2">
    <source>
        <dbReference type="Proteomes" id="UP000323521"/>
    </source>
</evidence>
<gene>
    <name evidence="1" type="ORF">DCMF_27880</name>
</gene>
<dbReference type="AlphaFoldDB" id="A0A3G1KZV0"/>
<organism evidence="1 2">
    <name type="scientific">Formimonas warabiya</name>
    <dbReference type="NCBI Taxonomy" id="1761012"/>
    <lineage>
        <taxon>Bacteria</taxon>
        <taxon>Bacillati</taxon>
        <taxon>Bacillota</taxon>
        <taxon>Clostridia</taxon>
        <taxon>Eubacteriales</taxon>
        <taxon>Peptococcaceae</taxon>
        <taxon>Candidatus Formimonas</taxon>
    </lineage>
</organism>
<reference evidence="1 2" key="1">
    <citation type="submission" date="2016-10" db="EMBL/GenBank/DDBJ databases">
        <title>Complete Genome Sequence of Peptococcaceae strain DCMF.</title>
        <authorList>
            <person name="Edwards R.J."/>
            <person name="Holland S.I."/>
            <person name="Deshpande N.P."/>
            <person name="Wong Y.K."/>
            <person name="Ertan H."/>
            <person name="Manefield M."/>
            <person name="Russell T.L."/>
            <person name="Lee M.J."/>
        </authorList>
    </citation>
    <scope>NUCLEOTIDE SEQUENCE [LARGE SCALE GENOMIC DNA]</scope>
    <source>
        <strain evidence="1 2">DCMF</strain>
    </source>
</reference>
<accession>A0A3G1KZV0</accession>
<sequence length="67" mass="7477">MAIAISVPALAFALKVQLAAIYGSHFLPVDLNPENLDNRNDRHMEHVFPDPGRLTQNGYIESFKKAL</sequence>
<keyword evidence="2" id="KW-1185">Reference proteome</keyword>
<name>A0A3G1KZV0_FORW1</name>
<dbReference type="Proteomes" id="UP000323521">
    <property type="component" value="Chromosome"/>
</dbReference>
<dbReference type="KEGG" id="fwa:DCMF_27880"/>
<protein>
    <submittedName>
        <fullName evidence="1">Uncharacterized protein</fullName>
    </submittedName>
</protein>
<evidence type="ECO:0000313" key="1">
    <source>
        <dbReference type="EMBL" id="ATW28063.1"/>
    </source>
</evidence>
<proteinExistence type="predicted"/>